<evidence type="ECO:0000259" key="8">
    <source>
        <dbReference type="PROSITE" id="PS50048"/>
    </source>
</evidence>
<dbReference type="GO" id="GO:0005634">
    <property type="term" value="C:nucleus"/>
    <property type="evidence" value="ECO:0007669"/>
    <property type="project" value="UniProtKB-SubCell"/>
</dbReference>
<dbReference type="PANTHER" id="PTHR47338:SF3">
    <property type="entry name" value="C6 FINGER DOMAIN TRANSCRIPTION FACTOR DBAA-RELATED"/>
    <property type="match status" value="1"/>
</dbReference>
<dbReference type="CDD" id="cd00067">
    <property type="entry name" value="GAL4"/>
    <property type="match status" value="1"/>
</dbReference>
<dbReference type="InterPro" id="IPR001138">
    <property type="entry name" value="Zn2Cys6_DnaBD"/>
</dbReference>
<evidence type="ECO:0000256" key="5">
    <source>
        <dbReference type="ARBA" id="ARBA00023163"/>
    </source>
</evidence>
<dbReference type="PANTHER" id="PTHR47338">
    <property type="entry name" value="ZN(II)2CYS6 TRANSCRIPTION FACTOR (EUROFUNG)-RELATED"/>
    <property type="match status" value="1"/>
</dbReference>
<evidence type="ECO:0000256" key="7">
    <source>
        <dbReference type="SAM" id="MobiDB-lite"/>
    </source>
</evidence>
<proteinExistence type="predicted"/>
<name>A0AA40CK60_9PEZI</name>
<dbReference type="PROSITE" id="PS50048">
    <property type="entry name" value="ZN2_CY6_FUNGAL_2"/>
    <property type="match status" value="1"/>
</dbReference>
<dbReference type="EMBL" id="JAULSV010000006">
    <property type="protein sequence ID" value="KAK0641931.1"/>
    <property type="molecule type" value="Genomic_DNA"/>
</dbReference>
<comment type="subcellular location">
    <subcellularLocation>
        <location evidence="1">Nucleus</location>
    </subcellularLocation>
</comment>
<dbReference type="GO" id="GO:0000981">
    <property type="term" value="F:DNA-binding transcription factor activity, RNA polymerase II-specific"/>
    <property type="evidence" value="ECO:0007669"/>
    <property type="project" value="InterPro"/>
</dbReference>
<feature type="domain" description="Zn(2)-C6 fungal-type" evidence="8">
    <location>
        <begin position="27"/>
        <end position="57"/>
    </location>
</feature>
<protein>
    <submittedName>
        <fullName evidence="9">Fungal-specific transcription factor domain-containing protein</fullName>
    </submittedName>
</protein>
<dbReference type="InterPro" id="IPR050815">
    <property type="entry name" value="TF_fung"/>
</dbReference>
<dbReference type="Pfam" id="PF04082">
    <property type="entry name" value="Fungal_trans"/>
    <property type="match status" value="1"/>
</dbReference>
<dbReference type="SUPFAM" id="SSF57701">
    <property type="entry name" value="Zn2/Cys6 DNA-binding domain"/>
    <property type="match status" value="1"/>
</dbReference>
<evidence type="ECO:0000256" key="2">
    <source>
        <dbReference type="ARBA" id="ARBA00022723"/>
    </source>
</evidence>
<evidence type="ECO:0000313" key="9">
    <source>
        <dbReference type="EMBL" id="KAK0641931.1"/>
    </source>
</evidence>
<keyword evidence="3" id="KW-0805">Transcription regulation</keyword>
<dbReference type="Proteomes" id="UP001174936">
    <property type="component" value="Unassembled WGS sequence"/>
</dbReference>
<organism evidence="9 10">
    <name type="scientific">Cercophora newfieldiana</name>
    <dbReference type="NCBI Taxonomy" id="92897"/>
    <lineage>
        <taxon>Eukaryota</taxon>
        <taxon>Fungi</taxon>
        <taxon>Dikarya</taxon>
        <taxon>Ascomycota</taxon>
        <taxon>Pezizomycotina</taxon>
        <taxon>Sordariomycetes</taxon>
        <taxon>Sordariomycetidae</taxon>
        <taxon>Sordariales</taxon>
        <taxon>Lasiosphaeriaceae</taxon>
        <taxon>Cercophora</taxon>
    </lineage>
</organism>
<dbReference type="InterPro" id="IPR007219">
    <property type="entry name" value="XnlR_reg_dom"/>
</dbReference>
<evidence type="ECO:0000256" key="4">
    <source>
        <dbReference type="ARBA" id="ARBA00023125"/>
    </source>
</evidence>
<evidence type="ECO:0000256" key="6">
    <source>
        <dbReference type="ARBA" id="ARBA00023242"/>
    </source>
</evidence>
<gene>
    <name evidence="9" type="ORF">B0T16DRAFT_222117</name>
</gene>
<keyword evidence="5" id="KW-0804">Transcription</keyword>
<keyword evidence="10" id="KW-1185">Reference proteome</keyword>
<dbReference type="Pfam" id="PF00172">
    <property type="entry name" value="Zn_clus"/>
    <property type="match status" value="1"/>
</dbReference>
<dbReference type="AlphaFoldDB" id="A0AA40CK60"/>
<dbReference type="InterPro" id="IPR036864">
    <property type="entry name" value="Zn2-C6_fun-type_DNA-bd_sf"/>
</dbReference>
<dbReference type="Gene3D" id="4.10.240.10">
    <property type="entry name" value="Zn(2)-C6 fungal-type DNA-binding domain"/>
    <property type="match status" value="1"/>
</dbReference>
<comment type="caution">
    <text evidence="9">The sequence shown here is derived from an EMBL/GenBank/DDBJ whole genome shotgun (WGS) entry which is preliminary data.</text>
</comment>
<keyword evidence="2" id="KW-0479">Metal-binding</keyword>
<keyword evidence="4" id="KW-0238">DNA-binding</keyword>
<evidence type="ECO:0000313" key="10">
    <source>
        <dbReference type="Proteomes" id="UP001174936"/>
    </source>
</evidence>
<keyword evidence="6" id="KW-0539">Nucleus</keyword>
<accession>A0AA40CK60</accession>
<reference evidence="9" key="1">
    <citation type="submission" date="2023-06" db="EMBL/GenBank/DDBJ databases">
        <title>Genome-scale phylogeny and comparative genomics of the fungal order Sordariales.</title>
        <authorList>
            <consortium name="Lawrence Berkeley National Laboratory"/>
            <person name="Hensen N."/>
            <person name="Bonometti L."/>
            <person name="Westerberg I."/>
            <person name="Brannstrom I.O."/>
            <person name="Guillou S."/>
            <person name="Cros-Aarteil S."/>
            <person name="Calhoun S."/>
            <person name="Haridas S."/>
            <person name="Kuo A."/>
            <person name="Mondo S."/>
            <person name="Pangilinan J."/>
            <person name="Riley R."/>
            <person name="Labutti K."/>
            <person name="Andreopoulos B."/>
            <person name="Lipzen A."/>
            <person name="Chen C."/>
            <person name="Yanf M."/>
            <person name="Daum C."/>
            <person name="Ng V."/>
            <person name="Clum A."/>
            <person name="Steindorff A."/>
            <person name="Ohm R."/>
            <person name="Martin F."/>
            <person name="Silar P."/>
            <person name="Natvig D."/>
            <person name="Lalanne C."/>
            <person name="Gautier V."/>
            <person name="Ament-Velasquez S.L."/>
            <person name="Kruys A."/>
            <person name="Hutchinson M.I."/>
            <person name="Powell A.J."/>
            <person name="Barry K."/>
            <person name="Miller A.N."/>
            <person name="Grigoriev I.V."/>
            <person name="Debuchy R."/>
            <person name="Gladieux P."/>
            <person name="Thoren M.H."/>
            <person name="Johannesson H."/>
        </authorList>
    </citation>
    <scope>NUCLEOTIDE SEQUENCE</scope>
    <source>
        <strain evidence="9">SMH2532-1</strain>
    </source>
</reference>
<dbReference type="SMART" id="SM00066">
    <property type="entry name" value="GAL4"/>
    <property type="match status" value="1"/>
</dbReference>
<sequence>MPVSRRTGSIGKGDGFVSQSRQQPGSACEECRKRKLRCDRERPQCGICAEAGIACEINPNRLARGPKKGDLKALRSRIVALEKRLSLDATADLLGICDPDMSALDDLVAHSSTPDGEQRHLPSPPGGSFGWDSEIHVQMPPGTPAAAPLPLPPFKFPPSPIAPQRKAIVDDLMRADLDQLYFDRVHPNLPIFNQSRYLSQSRQTLIGDATTHKLCLQYAMWTLAMALSSQFESFRDSLYNETRQMLETLDLSEDDMGAVRIEQVQAWLLIAHYEFARANYRRAWVSAGRAFRLVQLAKLHEIDSPENILDGEDPVLVEEKRRTFWVAYTLDRLICLKSRCPLTLIEEVICTRLPSPEISFQGGHPIQVCFLSEAIASPDHAMLSPLAECVILVTICGRATSHSQVSNVERAAYGSASVDFWLRHEWLDGILHKRLNALASTYPVISTIGDSMLLFSFMVAQTTIIYLANIIEGFGADSQYGPTVADYRKRAICAGQEIAMLSKAHEQIGYIKVSFPHFNSLLPTTLRYGC</sequence>
<dbReference type="CDD" id="cd12148">
    <property type="entry name" value="fungal_TF_MHR"/>
    <property type="match status" value="1"/>
</dbReference>
<feature type="region of interest" description="Disordered" evidence="7">
    <location>
        <begin position="1"/>
        <end position="25"/>
    </location>
</feature>
<dbReference type="PROSITE" id="PS00463">
    <property type="entry name" value="ZN2_CY6_FUNGAL_1"/>
    <property type="match status" value="1"/>
</dbReference>
<dbReference type="GO" id="GO:0006351">
    <property type="term" value="P:DNA-templated transcription"/>
    <property type="evidence" value="ECO:0007669"/>
    <property type="project" value="InterPro"/>
</dbReference>
<evidence type="ECO:0000256" key="3">
    <source>
        <dbReference type="ARBA" id="ARBA00023015"/>
    </source>
</evidence>
<evidence type="ECO:0000256" key="1">
    <source>
        <dbReference type="ARBA" id="ARBA00004123"/>
    </source>
</evidence>
<dbReference type="GO" id="GO:0003677">
    <property type="term" value="F:DNA binding"/>
    <property type="evidence" value="ECO:0007669"/>
    <property type="project" value="UniProtKB-KW"/>
</dbReference>
<dbReference type="GO" id="GO:0008270">
    <property type="term" value="F:zinc ion binding"/>
    <property type="evidence" value="ECO:0007669"/>
    <property type="project" value="InterPro"/>
</dbReference>
<dbReference type="SMART" id="SM00906">
    <property type="entry name" value="Fungal_trans"/>
    <property type="match status" value="1"/>
</dbReference>